<keyword evidence="5 10" id="KW-0680">Restriction system</keyword>
<evidence type="ECO:0000256" key="6">
    <source>
        <dbReference type="ARBA" id="ARBA00022759"/>
    </source>
</evidence>
<keyword evidence="8 10" id="KW-0067">ATP-binding</keyword>
<keyword evidence="4 10" id="KW-0547">Nucleotide-binding</keyword>
<dbReference type="RefSeq" id="WP_160844685.1">
    <property type="nucleotide sequence ID" value="NZ_WVHT01000004.1"/>
</dbReference>
<keyword evidence="3" id="KW-0540">Nuclease</keyword>
<dbReference type="InterPro" id="IPR051268">
    <property type="entry name" value="Type-I_R_enzyme_R_subunit"/>
</dbReference>
<dbReference type="PANTHER" id="PTHR30195:SF15">
    <property type="entry name" value="TYPE I RESTRICTION ENZYME HINDI ENDONUCLEASE SUBUNIT"/>
    <property type="match status" value="1"/>
</dbReference>
<evidence type="ECO:0000256" key="1">
    <source>
        <dbReference type="ARBA" id="ARBA00000851"/>
    </source>
</evidence>
<evidence type="ECO:0000256" key="10">
    <source>
        <dbReference type="RuleBase" id="RU364115"/>
    </source>
</evidence>
<evidence type="ECO:0000256" key="3">
    <source>
        <dbReference type="ARBA" id="ARBA00022722"/>
    </source>
</evidence>
<comment type="catalytic activity">
    <reaction evidence="1 10">
        <text>Endonucleolytic cleavage of DNA to give random double-stranded fragments with terminal 5'-phosphates, ATP is simultaneously hydrolyzed.</text>
        <dbReference type="EC" id="3.1.21.3"/>
    </reaction>
</comment>
<dbReference type="AlphaFoldDB" id="A0A7K1YBV5"/>
<dbReference type="Pfam" id="PF18766">
    <property type="entry name" value="SWI2_SNF2"/>
    <property type="match status" value="1"/>
</dbReference>
<dbReference type="InterPro" id="IPR007409">
    <property type="entry name" value="Restrct_endonuc_type1_HsdR_N"/>
</dbReference>
<dbReference type="GO" id="GO:0003677">
    <property type="term" value="F:DNA binding"/>
    <property type="evidence" value="ECO:0007669"/>
    <property type="project" value="UniProtKB-KW"/>
</dbReference>
<dbReference type="InterPro" id="IPR004473">
    <property type="entry name" value="Restrct_endonuc_typeI_HsdR"/>
</dbReference>
<evidence type="ECO:0000259" key="11">
    <source>
        <dbReference type="PROSITE" id="PS51192"/>
    </source>
</evidence>
<keyword evidence="6" id="KW-0255">Endonuclease</keyword>
<dbReference type="Pfam" id="PF04313">
    <property type="entry name" value="HSDR_N"/>
    <property type="match status" value="1"/>
</dbReference>
<evidence type="ECO:0000313" key="13">
    <source>
        <dbReference type="Proteomes" id="UP000466586"/>
    </source>
</evidence>
<reference evidence="12 13" key="1">
    <citation type="submission" date="2019-11" db="EMBL/GenBank/DDBJ databases">
        <title>Pedobacter sp. HMF7647 Genome sequencing and assembly.</title>
        <authorList>
            <person name="Kang H."/>
            <person name="Kim H."/>
            <person name="Joh K."/>
        </authorList>
    </citation>
    <scope>NUCLEOTIDE SEQUENCE [LARGE SCALE GENOMIC DNA]</scope>
    <source>
        <strain evidence="12 13">HMF7647</strain>
    </source>
</reference>
<dbReference type="SUPFAM" id="SSF52540">
    <property type="entry name" value="P-loop containing nucleoside triphosphate hydrolases"/>
    <property type="match status" value="2"/>
</dbReference>
<comment type="subunit">
    <text evidence="10">The type I restriction/modification system is composed of three polypeptides R, M and S.</text>
</comment>
<dbReference type="GO" id="GO:0009035">
    <property type="term" value="F:type I site-specific deoxyribonuclease activity"/>
    <property type="evidence" value="ECO:0007669"/>
    <property type="project" value="UniProtKB-EC"/>
</dbReference>
<evidence type="ECO:0000256" key="8">
    <source>
        <dbReference type="ARBA" id="ARBA00022840"/>
    </source>
</evidence>
<dbReference type="InterPro" id="IPR014001">
    <property type="entry name" value="Helicase_ATP-bd"/>
</dbReference>
<accession>A0A7K1YBV5</accession>
<evidence type="ECO:0000256" key="2">
    <source>
        <dbReference type="ARBA" id="ARBA00008598"/>
    </source>
</evidence>
<evidence type="ECO:0000256" key="7">
    <source>
        <dbReference type="ARBA" id="ARBA00022801"/>
    </source>
</evidence>
<keyword evidence="13" id="KW-1185">Reference proteome</keyword>
<keyword evidence="7 10" id="KW-0378">Hydrolase</keyword>
<organism evidence="12 13">
    <name type="scientific">Hufsiella arboris</name>
    <dbReference type="NCBI Taxonomy" id="2695275"/>
    <lineage>
        <taxon>Bacteria</taxon>
        <taxon>Pseudomonadati</taxon>
        <taxon>Bacteroidota</taxon>
        <taxon>Sphingobacteriia</taxon>
        <taxon>Sphingobacteriales</taxon>
        <taxon>Sphingobacteriaceae</taxon>
        <taxon>Hufsiella</taxon>
    </lineage>
</organism>
<dbReference type="SMART" id="SM00487">
    <property type="entry name" value="DEXDc"/>
    <property type="match status" value="1"/>
</dbReference>
<dbReference type="InterPro" id="IPR055180">
    <property type="entry name" value="HsdR_RecA-like_helicase_dom_2"/>
</dbReference>
<name>A0A7K1YBV5_9SPHI</name>
<feature type="domain" description="Helicase ATP-binding" evidence="11">
    <location>
        <begin position="295"/>
        <end position="455"/>
    </location>
</feature>
<dbReference type="PROSITE" id="PS51192">
    <property type="entry name" value="HELICASE_ATP_BIND_1"/>
    <property type="match status" value="1"/>
</dbReference>
<dbReference type="EC" id="3.1.21.3" evidence="10"/>
<dbReference type="GO" id="GO:0009307">
    <property type="term" value="P:DNA restriction-modification system"/>
    <property type="evidence" value="ECO:0007669"/>
    <property type="project" value="UniProtKB-KW"/>
</dbReference>
<dbReference type="GO" id="GO:0005524">
    <property type="term" value="F:ATP binding"/>
    <property type="evidence" value="ECO:0007669"/>
    <property type="project" value="UniProtKB-KW"/>
</dbReference>
<comment type="similarity">
    <text evidence="2 10">Belongs to the HsdR family.</text>
</comment>
<gene>
    <name evidence="12" type="ORF">GS399_11100</name>
</gene>
<dbReference type="EMBL" id="WVHT01000004">
    <property type="protein sequence ID" value="MXV51518.1"/>
    <property type="molecule type" value="Genomic_DNA"/>
</dbReference>
<keyword evidence="9 10" id="KW-0238">DNA-binding</keyword>
<dbReference type="Proteomes" id="UP000466586">
    <property type="component" value="Unassembled WGS sequence"/>
</dbReference>
<dbReference type="Gene3D" id="3.40.50.300">
    <property type="entry name" value="P-loop containing nucleotide triphosphate hydrolases"/>
    <property type="match status" value="2"/>
</dbReference>
<dbReference type="PANTHER" id="PTHR30195">
    <property type="entry name" value="TYPE I SITE-SPECIFIC DEOXYRIBONUCLEASE PROTEIN SUBUNIT M AND R"/>
    <property type="match status" value="1"/>
</dbReference>
<sequence length="988" mass="113046">MGFNELNSIEHYIIHQLSGVNFNSNVVQEPKAAYGAQWVYQSANDIHRSVNEVLIETELKDALIRLNPEIAVNPDLGDEVIYKLRAVLIAVNQVGLVIANEEFFKWMTGEKTMPFGENSRHVPVRLIDFENLSDNRYVVTNQYRIHHRETKIPDIVMMINGIPVVVGEAKTAIRPSVSWLDGAYEIHNVYENAVPQLFVPNILSFATEGKELYYGSIRCPLEFWAPWRLENDEDALAKRLGLGEVGKELSNLLSPIRLLDIMRNFSLFSTDKKKRRIKIIPRFQQYEGANKIVERVKEGEIKKGLIWHFQGSGKSFLMVFAAQKLRRTPELKSPTVIILVDRTDLDTQISGTFNAADIANVETTDNIRELQGMLERDTRKIIVSMIHKFRDAKPNMNTRENIIVLVDEAHRTQEGDLGRQMRAALPNAFLFGLTGTPVNKADKNTFWAFGSEEDEGGYLSRYTFQDSIRDGATLPLHFEPRMLDVHVDKETIDKLFADFKEETALTDEEADALNRKSAKMAAFLKSPERVAKIVKDISVHFNEKVAPHGFKAMVVTPDRHACIQYKEELDKYFPVEASKVVISTTANDTFEFKQKWGVDKSQQERIVDEFNDPISDLQFLIVTAKLLTGFDSPILQTMYLDKSIKDHTLLQAICRTNRLFPNKTYGRIVDYFGVFDDAAKALQFDEASVKQIISNLSELREKLPQAMRDTLQHFEGVDRTQLGFEGLEAAQNKLKTNESKDAFASDYKYLSKLWESLSPDNILNLYQADYKWLSQVFESVRPASDNVGKLLWMTLGAQTTKLIHDNIHVGDIHNLEEFILDSDVIEDIFNNPDPKNAKKLEKILINRFKKHGEHPKFKKLSELLEELRDRAEKGLITSIEFVKELCKIAKEAVQAEKDLQAEVQERSPKAALTELFLELKTDQTPAVVERIVADIDAIVRVVSFVGWQKTSSGEREVQKSLRQALLKYQLHKDQVLFDRAYGYIKEYY</sequence>
<dbReference type="Pfam" id="PF22679">
    <property type="entry name" value="T1R_D3-like"/>
    <property type="match status" value="1"/>
</dbReference>
<dbReference type="CDD" id="cd18800">
    <property type="entry name" value="SF2_C_EcoR124I-like"/>
    <property type="match status" value="1"/>
</dbReference>
<evidence type="ECO:0000256" key="4">
    <source>
        <dbReference type="ARBA" id="ARBA00022741"/>
    </source>
</evidence>
<evidence type="ECO:0000256" key="5">
    <source>
        <dbReference type="ARBA" id="ARBA00022747"/>
    </source>
</evidence>
<dbReference type="NCBIfam" id="TIGR00348">
    <property type="entry name" value="hsdR"/>
    <property type="match status" value="1"/>
</dbReference>
<comment type="function">
    <text evidence="10">Subunit R is required for both nuclease and ATPase activities, but not for modification.</text>
</comment>
<evidence type="ECO:0000313" key="12">
    <source>
        <dbReference type="EMBL" id="MXV51518.1"/>
    </source>
</evidence>
<evidence type="ECO:0000256" key="9">
    <source>
        <dbReference type="ARBA" id="ARBA00023125"/>
    </source>
</evidence>
<dbReference type="Gene3D" id="3.90.1570.50">
    <property type="match status" value="1"/>
</dbReference>
<proteinExistence type="inferred from homology"/>
<dbReference type="InterPro" id="IPR027417">
    <property type="entry name" value="P-loop_NTPase"/>
</dbReference>
<dbReference type="InterPro" id="IPR040980">
    <property type="entry name" value="SWI2_SNF2"/>
</dbReference>
<dbReference type="CDD" id="cd22332">
    <property type="entry name" value="HsdR_N"/>
    <property type="match status" value="1"/>
</dbReference>
<comment type="caution">
    <text evidence="12">The sequence shown here is derived from an EMBL/GenBank/DDBJ whole genome shotgun (WGS) entry which is preliminary data.</text>
</comment>
<protein>
    <recommendedName>
        <fullName evidence="10">Type I restriction enzyme endonuclease subunit</fullName>
        <shortName evidence="10">R protein</shortName>
        <ecNumber evidence="10">3.1.21.3</ecNumber>
    </recommendedName>
</protein>
<dbReference type="CDD" id="cd18030">
    <property type="entry name" value="DEXHc_RE_I_HsdR"/>
    <property type="match status" value="1"/>
</dbReference>